<organism evidence="2 3">
    <name type="scientific">Streptomyces graminofaciens</name>
    <dbReference type="NCBI Taxonomy" id="68212"/>
    <lineage>
        <taxon>Bacteria</taxon>
        <taxon>Bacillati</taxon>
        <taxon>Actinomycetota</taxon>
        <taxon>Actinomycetes</taxon>
        <taxon>Kitasatosporales</taxon>
        <taxon>Streptomycetaceae</taxon>
        <taxon>Streptomyces</taxon>
    </lineage>
</organism>
<dbReference type="PROSITE" id="PS51257">
    <property type="entry name" value="PROKAR_LIPOPROTEIN"/>
    <property type="match status" value="1"/>
</dbReference>
<sequence length="152" mass="15337">MTDEINRRTLLSTAAAVAGTAAMAPLLSACGGGGQSTGGTNTKKGLKAALPAYVPSSAVKPDIPSVAGGTDIATDPGFLTYPAQRPRTVDGVPGKGGSYTAVTPLWGTVPSPDNSFNRAMNKALVHAAQRGRTVPHAPPSPPARGYECVPNT</sequence>
<reference evidence="2 3" key="1">
    <citation type="journal article" date="2010" name="ChemBioChem">
        <title>Cloning and characterization of the biosynthetic gene cluster of 16-membered macrolide antibiotic FD-891: involvement of a dual functional cytochrome P450 monooxygenase catalyzing epoxidation and hydroxylation.</title>
        <authorList>
            <person name="Kudo F."/>
            <person name="Motegi A."/>
            <person name="Mizoue K."/>
            <person name="Eguchi T."/>
        </authorList>
    </citation>
    <scope>NUCLEOTIDE SEQUENCE [LARGE SCALE GENOMIC DNA]</scope>
    <source>
        <strain evidence="2 3">A-8890</strain>
    </source>
</reference>
<gene>
    <name evidence="2" type="ORF">SGFS_024500</name>
</gene>
<dbReference type="PROSITE" id="PS51318">
    <property type="entry name" value="TAT"/>
    <property type="match status" value="1"/>
</dbReference>
<dbReference type="EMBL" id="AP018448">
    <property type="protein sequence ID" value="BBC31156.1"/>
    <property type="molecule type" value="Genomic_DNA"/>
</dbReference>
<dbReference type="RefSeq" id="WP_286249806.1">
    <property type="nucleotide sequence ID" value="NZ_AP018448.1"/>
</dbReference>
<dbReference type="InterPro" id="IPR006311">
    <property type="entry name" value="TAT_signal"/>
</dbReference>
<protein>
    <submittedName>
        <fullName evidence="2">Uncharacterized protein</fullName>
    </submittedName>
</protein>
<feature type="region of interest" description="Disordered" evidence="1">
    <location>
        <begin position="128"/>
        <end position="152"/>
    </location>
</feature>
<evidence type="ECO:0000313" key="3">
    <source>
        <dbReference type="Proteomes" id="UP001321542"/>
    </source>
</evidence>
<dbReference type="Proteomes" id="UP001321542">
    <property type="component" value="Chromosome"/>
</dbReference>
<reference evidence="2 3" key="2">
    <citation type="journal article" date="2023" name="ChemBioChem">
        <title>Acyltransferase Domain Exchange between Two Independent Type I Polyketide Synthases in the Same Producer Strain of Macrolide Antibiotics.</title>
        <authorList>
            <person name="Kudo F."/>
            <person name="Kishikawa K."/>
            <person name="Tsuboi K."/>
            <person name="Kido T."/>
            <person name="Usui T."/>
            <person name="Hashimoto J."/>
            <person name="Shin-Ya K."/>
            <person name="Miyanaga A."/>
            <person name="Eguchi T."/>
        </authorList>
    </citation>
    <scope>NUCLEOTIDE SEQUENCE [LARGE SCALE GENOMIC DNA]</scope>
    <source>
        <strain evidence="2 3">A-8890</strain>
    </source>
</reference>
<feature type="region of interest" description="Disordered" evidence="1">
    <location>
        <begin position="60"/>
        <end position="95"/>
    </location>
</feature>
<name>A0ABN5VD81_9ACTN</name>
<keyword evidence="3" id="KW-1185">Reference proteome</keyword>
<proteinExistence type="predicted"/>
<evidence type="ECO:0000256" key="1">
    <source>
        <dbReference type="SAM" id="MobiDB-lite"/>
    </source>
</evidence>
<evidence type="ECO:0000313" key="2">
    <source>
        <dbReference type="EMBL" id="BBC31156.1"/>
    </source>
</evidence>
<accession>A0ABN5VD81</accession>